<dbReference type="PATRIC" id="fig|1348973.3.peg.2369"/>
<dbReference type="EMBL" id="JJRY01000008">
    <property type="protein sequence ID" value="KEF38409.1"/>
    <property type="molecule type" value="Genomic_DNA"/>
</dbReference>
<proteinExistence type="predicted"/>
<gene>
    <name evidence="1" type="ORF">M670_02453</name>
</gene>
<dbReference type="Gene3D" id="2.30.110.10">
    <property type="entry name" value="Electron Transport, Fmn-binding Protein, Chain A"/>
    <property type="match status" value="1"/>
</dbReference>
<evidence type="ECO:0000313" key="2">
    <source>
        <dbReference type="Proteomes" id="UP000027936"/>
    </source>
</evidence>
<reference evidence="1 2" key="1">
    <citation type="submission" date="2014-04" db="EMBL/GenBank/DDBJ databases">
        <title>Draft genome sequence of Bacillus azotoformans MEV2011, a (co-) denitrifying strain unable to grow in the presence of oxygen.</title>
        <authorList>
            <person name="Nielsen M."/>
            <person name="Schreiber L."/>
            <person name="Finster K."/>
            <person name="Schramm A."/>
        </authorList>
    </citation>
    <scope>NUCLEOTIDE SEQUENCE [LARGE SCALE GENOMIC DNA]</scope>
    <source>
        <strain evidence="1 2">MEV2011</strain>
    </source>
</reference>
<organism evidence="1 2">
    <name type="scientific">Schinkia azotoformans MEV2011</name>
    <dbReference type="NCBI Taxonomy" id="1348973"/>
    <lineage>
        <taxon>Bacteria</taxon>
        <taxon>Bacillati</taxon>
        <taxon>Bacillota</taxon>
        <taxon>Bacilli</taxon>
        <taxon>Bacillales</taxon>
        <taxon>Bacillaceae</taxon>
        <taxon>Calidifontibacillus/Schinkia group</taxon>
        <taxon>Schinkia</taxon>
    </lineage>
</organism>
<evidence type="ECO:0000313" key="1">
    <source>
        <dbReference type="EMBL" id="KEF38409.1"/>
    </source>
</evidence>
<dbReference type="NCBIfam" id="NF005232">
    <property type="entry name" value="PRK06733.1"/>
    <property type="match status" value="1"/>
</dbReference>
<sequence length="152" mass="16579">MEKLTEELIQSLNGGKLVSLITVDAENDAPHLSSISWVLANPTGEQVHFAVGAKASVIDNIEKNPNVILGVIGAGSSYAIKGKVYQTESFDKTIKIQTFSVDVESVEDVMFYGGKITVEPEYEKTYKKELAEKLDAEIYEALDGLNKDHVAS</sequence>
<dbReference type="SUPFAM" id="SSF50475">
    <property type="entry name" value="FMN-binding split barrel"/>
    <property type="match status" value="1"/>
</dbReference>
<protein>
    <recommendedName>
        <fullName evidence="3">Pyridoxamine 5'-phosphate oxidase</fullName>
    </recommendedName>
</protein>
<name>A0A072NL39_SCHAZ</name>
<dbReference type="Proteomes" id="UP000027936">
    <property type="component" value="Unassembled WGS sequence"/>
</dbReference>
<dbReference type="RefSeq" id="WP_035195779.1">
    <property type="nucleotide sequence ID" value="NZ_JJRY01000008.1"/>
</dbReference>
<dbReference type="InterPro" id="IPR012349">
    <property type="entry name" value="Split_barrel_FMN-bd"/>
</dbReference>
<dbReference type="OrthoDB" id="2381603at2"/>
<dbReference type="AlphaFoldDB" id="A0A072NL39"/>
<accession>A0A072NL39</accession>
<evidence type="ECO:0008006" key="3">
    <source>
        <dbReference type="Google" id="ProtNLM"/>
    </source>
</evidence>
<comment type="caution">
    <text evidence="1">The sequence shown here is derived from an EMBL/GenBank/DDBJ whole genome shotgun (WGS) entry which is preliminary data.</text>
</comment>